<dbReference type="AlphaFoldDB" id="A0A2S8BLZ1"/>
<organism evidence="2 3">
    <name type="scientific">Mycobacterium talmoniae</name>
    <dbReference type="NCBI Taxonomy" id="1858794"/>
    <lineage>
        <taxon>Bacteria</taxon>
        <taxon>Bacillati</taxon>
        <taxon>Actinomycetota</taxon>
        <taxon>Actinomycetes</taxon>
        <taxon>Mycobacteriales</taxon>
        <taxon>Mycobacteriaceae</taxon>
        <taxon>Mycobacterium</taxon>
    </lineage>
</organism>
<accession>A0A2S8BLZ1</accession>
<proteinExistence type="predicted"/>
<evidence type="ECO:0000313" key="2">
    <source>
        <dbReference type="EMBL" id="PQM47596.1"/>
    </source>
</evidence>
<dbReference type="Proteomes" id="UP000238296">
    <property type="component" value="Unassembled WGS sequence"/>
</dbReference>
<sequence>MAAASADTPKPPWMCTAMVAALAASSVMNTNADGASSGRSAGSLSRNHAARWASPRPPCTVMAIFANGCEMACSVEIGTPSV</sequence>
<reference evidence="2 3" key="1">
    <citation type="journal article" date="2017" name="Int. J. Syst. Evol. Microbiol.">
        <title>Mycobacterium talmoniae sp. nov., a slowly growing mycobacterium isolated from human respiratory samples.</title>
        <authorList>
            <person name="Davidson R.M."/>
            <person name="DeGroote M.A."/>
            <person name="Marola J.L."/>
            <person name="Buss S."/>
            <person name="Jones V."/>
            <person name="McNeil M.R."/>
            <person name="Freifeld A.G."/>
            <person name="Elaine Epperson L."/>
            <person name="Hasan N.A."/>
            <person name="Jackson M."/>
            <person name="Iwen P.C."/>
            <person name="Salfinger M."/>
            <person name="Strong M."/>
        </authorList>
    </citation>
    <scope>NUCLEOTIDE SEQUENCE [LARGE SCALE GENOMIC DNA]</scope>
    <source>
        <strain evidence="2 3">ATCC BAA-2683</strain>
    </source>
</reference>
<evidence type="ECO:0000313" key="3">
    <source>
        <dbReference type="Proteomes" id="UP000238296"/>
    </source>
</evidence>
<dbReference type="EMBL" id="PPEA01000310">
    <property type="protein sequence ID" value="PQM47596.1"/>
    <property type="molecule type" value="Genomic_DNA"/>
</dbReference>
<name>A0A2S8BLZ1_9MYCO</name>
<feature type="region of interest" description="Disordered" evidence="1">
    <location>
        <begin position="32"/>
        <end position="54"/>
    </location>
</feature>
<feature type="compositionally biased region" description="Low complexity" evidence="1">
    <location>
        <begin position="32"/>
        <end position="46"/>
    </location>
</feature>
<evidence type="ECO:0000256" key="1">
    <source>
        <dbReference type="SAM" id="MobiDB-lite"/>
    </source>
</evidence>
<protein>
    <submittedName>
        <fullName evidence="2">Uncharacterized protein</fullName>
    </submittedName>
</protein>
<gene>
    <name evidence="2" type="ORF">C1Y40_02184</name>
</gene>
<comment type="caution">
    <text evidence="2">The sequence shown here is derived from an EMBL/GenBank/DDBJ whole genome shotgun (WGS) entry which is preliminary data.</text>
</comment>